<name>A0AAD4NVC9_PERFH</name>
<organism evidence="2 3">
    <name type="scientific">Perilla frutescens var. hirtella</name>
    <name type="common">Perilla citriodora</name>
    <name type="synonym">Perilla setoyensis</name>
    <dbReference type="NCBI Taxonomy" id="608512"/>
    <lineage>
        <taxon>Eukaryota</taxon>
        <taxon>Viridiplantae</taxon>
        <taxon>Streptophyta</taxon>
        <taxon>Embryophyta</taxon>
        <taxon>Tracheophyta</taxon>
        <taxon>Spermatophyta</taxon>
        <taxon>Magnoliopsida</taxon>
        <taxon>eudicotyledons</taxon>
        <taxon>Gunneridae</taxon>
        <taxon>Pentapetalae</taxon>
        <taxon>asterids</taxon>
        <taxon>lamiids</taxon>
        <taxon>Lamiales</taxon>
        <taxon>Lamiaceae</taxon>
        <taxon>Nepetoideae</taxon>
        <taxon>Elsholtzieae</taxon>
        <taxon>Perilla</taxon>
    </lineage>
</organism>
<evidence type="ECO:0000313" key="2">
    <source>
        <dbReference type="EMBL" id="KAH6754934.1"/>
    </source>
</evidence>
<proteinExistence type="predicted"/>
<dbReference type="AlphaFoldDB" id="A0AAD4NVC9"/>
<sequence length="149" mass="16434">MISKWNQPMLIVTLLVILAVNSLSRSSPHATAENRFSDEAAFAPPLQPYGCPYPCLPPPNCIPPPPPPRPPPYGWLYPPSPPVNYPLYPPPDYVNNYVAPPPPDPILPYFPFYYKNPPPPLAFSSAGGVPSPLRACCILFIAQIFTRLI</sequence>
<dbReference type="PANTHER" id="PTHR37702:SF1">
    <property type="entry name" value="HYDROXYPROLINE-RICH GLYCOPROTEIN FAMILY PROTEIN"/>
    <property type="match status" value="1"/>
</dbReference>
<dbReference type="EMBL" id="SDAM02029679">
    <property type="protein sequence ID" value="KAH6754934.1"/>
    <property type="molecule type" value="Genomic_DNA"/>
</dbReference>
<protein>
    <submittedName>
        <fullName evidence="2">Hydroxyproline-rich glycoprotein family protein</fullName>
    </submittedName>
</protein>
<dbReference type="Proteomes" id="UP001190926">
    <property type="component" value="Unassembled WGS sequence"/>
</dbReference>
<evidence type="ECO:0000256" key="1">
    <source>
        <dbReference type="SAM" id="SignalP"/>
    </source>
</evidence>
<keyword evidence="1" id="KW-0732">Signal</keyword>
<reference evidence="2 3" key="1">
    <citation type="journal article" date="2021" name="Nat. Commun.">
        <title>Incipient diploidization of the medicinal plant Perilla within 10,000 years.</title>
        <authorList>
            <person name="Zhang Y."/>
            <person name="Shen Q."/>
            <person name="Leng L."/>
            <person name="Zhang D."/>
            <person name="Chen S."/>
            <person name="Shi Y."/>
            <person name="Ning Z."/>
            <person name="Chen S."/>
        </authorList>
    </citation>
    <scope>NUCLEOTIDE SEQUENCE [LARGE SCALE GENOMIC DNA]</scope>
    <source>
        <strain evidence="3">cv. PC099</strain>
    </source>
</reference>
<evidence type="ECO:0000313" key="3">
    <source>
        <dbReference type="Proteomes" id="UP001190926"/>
    </source>
</evidence>
<accession>A0AAD4NVC9</accession>
<feature type="signal peptide" evidence="1">
    <location>
        <begin position="1"/>
        <end position="24"/>
    </location>
</feature>
<feature type="chain" id="PRO_5042130411" evidence="1">
    <location>
        <begin position="25"/>
        <end position="149"/>
    </location>
</feature>
<keyword evidence="3" id="KW-1185">Reference proteome</keyword>
<dbReference type="PANTHER" id="PTHR37702">
    <property type="entry name" value="PROLINE-RICH FAMILY PROTEIN"/>
    <property type="match status" value="1"/>
</dbReference>
<comment type="caution">
    <text evidence="2">The sequence shown here is derived from an EMBL/GenBank/DDBJ whole genome shotgun (WGS) entry which is preliminary data.</text>
</comment>
<gene>
    <name evidence="2" type="ORF">C2S53_019342</name>
</gene>